<reference evidence="1 2" key="1">
    <citation type="submission" date="2021-06" db="EMBL/GenBank/DDBJ databases">
        <authorList>
            <person name="Kallberg Y."/>
            <person name="Tangrot J."/>
            <person name="Rosling A."/>
        </authorList>
    </citation>
    <scope>NUCLEOTIDE SEQUENCE [LARGE SCALE GENOMIC DNA]</scope>
    <source>
        <strain evidence="1 2">120-4 pot B 10/14</strain>
    </source>
</reference>
<keyword evidence="2" id="KW-1185">Reference proteome</keyword>
<sequence length="44" mass="5003">YGFGPDNVKNNPEEVNNSIKKEIISPNDALKGLENIHTFLFQQE</sequence>
<proteinExistence type="predicted"/>
<dbReference type="Proteomes" id="UP000789901">
    <property type="component" value="Unassembled WGS sequence"/>
</dbReference>
<accession>A0ABN7WD30</accession>
<dbReference type="EMBL" id="CAJVQB010039420">
    <property type="protein sequence ID" value="CAG8827358.1"/>
    <property type="molecule type" value="Genomic_DNA"/>
</dbReference>
<feature type="non-terminal residue" evidence="1">
    <location>
        <position position="44"/>
    </location>
</feature>
<comment type="caution">
    <text evidence="1">The sequence shown here is derived from an EMBL/GenBank/DDBJ whole genome shotgun (WGS) entry which is preliminary data.</text>
</comment>
<organism evidence="1 2">
    <name type="scientific">Gigaspora margarita</name>
    <dbReference type="NCBI Taxonomy" id="4874"/>
    <lineage>
        <taxon>Eukaryota</taxon>
        <taxon>Fungi</taxon>
        <taxon>Fungi incertae sedis</taxon>
        <taxon>Mucoromycota</taxon>
        <taxon>Glomeromycotina</taxon>
        <taxon>Glomeromycetes</taxon>
        <taxon>Diversisporales</taxon>
        <taxon>Gigasporaceae</taxon>
        <taxon>Gigaspora</taxon>
    </lineage>
</organism>
<evidence type="ECO:0000313" key="2">
    <source>
        <dbReference type="Proteomes" id="UP000789901"/>
    </source>
</evidence>
<name>A0ABN7WD30_GIGMA</name>
<feature type="non-terminal residue" evidence="1">
    <location>
        <position position="1"/>
    </location>
</feature>
<protein>
    <submittedName>
        <fullName evidence="1">35256_t:CDS:1</fullName>
    </submittedName>
</protein>
<evidence type="ECO:0000313" key="1">
    <source>
        <dbReference type="EMBL" id="CAG8827358.1"/>
    </source>
</evidence>
<gene>
    <name evidence="1" type="ORF">GMARGA_LOCUS29380</name>
</gene>